<comment type="similarity">
    <text evidence="1">Belongs to the short-chain dehydrogenases/reductases (SDR) family.</text>
</comment>
<gene>
    <name evidence="3" type="ORF">CAL28_06355</name>
</gene>
<dbReference type="PRINTS" id="PR00080">
    <property type="entry name" value="SDRFAMILY"/>
</dbReference>
<dbReference type="Proteomes" id="UP000215767">
    <property type="component" value="Unassembled WGS sequence"/>
</dbReference>
<comment type="caution">
    <text evidence="3">The sequence shown here is derived from an EMBL/GenBank/DDBJ whole genome shotgun (WGS) entry which is preliminary data.</text>
</comment>
<dbReference type="GO" id="GO:0016491">
    <property type="term" value="F:oxidoreductase activity"/>
    <property type="evidence" value="ECO:0007669"/>
    <property type="project" value="UniProtKB-KW"/>
</dbReference>
<keyword evidence="2" id="KW-0560">Oxidoreductase</keyword>
<evidence type="ECO:0000256" key="1">
    <source>
        <dbReference type="ARBA" id="ARBA00006484"/>
    </source>
</evidence>
<organism evidence="3 4">
    <name type="scientific">Bordetella genomosp. 11</name>
    <dbReference type="NCBI Taxonomy" id="1416808"/>
    <lineage>
        <taxon>Bacteria</taxon>
        <taxon>Pseudomonadati</taxon>
        <taxon>Pseudomonadota</taxon>
        <taxon>Betaproteobacteria</taxon>
        <taxon>Burkholderiales</taxon>
        <taxon>Alcaligenaceae</taxon>
        <taxon>Bordetella</taxon>
    </lineage>
</organism>
<dbReference type="OrthoDB" id="9178657at2"/>
<dbReference type="PROSITE" id="PS00061">
    <property type="entry name" value="ADH_SHORT"/>
    <property type="match status" value="1"/>
</dbReference>
<dbReference type="CDD" id="cd05233">
    <property type="entry name" value="SDR_c"/>
    <property type="match status" value="1"/>
</dbReference>
<dbReference type="Pfam" id="PF13561">
    <property type="entry name" value="adh_short_C2"/>
    <property type="match status" value="1"/>
</dbReference>
<protein>
    <submittedName>
        <fullName evidence="3">3-oxoacyl-ACP reductase</fullName>
    </submittedName>
</protein>
<dbReference type="InterPro" id="IPR002347">
    <property type="entry name" value="SDR_fam"/>
</dbReference>
<dbReference type="InterPro" id="IPR036291">
    <property type="entry name" value="NAD(P)-bd_dom_sf"/>
</dbReference>
<accession>A0A261UZH4</accession>
<dbReference type="Gene3D" id="3.40.50.720">
    <property type="entry name" value="NAD(P)-binding Rossmann-like Domain"/>
    <property type="match status" value="1"/>
</dbReference>
<dbReference type="EMBL" id="NEVS01000001">
    <property type="protein sequence ID" value="OZI67298.1"/>
    <property type="molecule type" value="Genomic_DNA"/>
</dbReference>
<keyword evidence="4" id="KW-1185">Reference proteome</keyword>
<dbReference type="SUPFAM" id="SSF51735">
    <property type="entry name" value="NAD(P)-binding Rossmann-fold domains"/>
    <property type="match status" value="1"/>
</dbReference>
<dbReference type="FunFam" id="3.40.50.720:FF:000084">
    <property type="entry name" value="Short-chain dehydrogenase reductase"/>
    <property type="match status" value="1"/>
</dbReference>
<evidence type="ECO:0000313" key="4">
    <source>
        <dbReference type="Proteomes" id="UP000215767"/>
    </source>
</evidence>
<dbReference type="PRINTS" id="PR00081">
    <property type="entry name" value="GDHRDH"/>
</dbReference>
<reference evidence="4" key="1">
    <citation type="submission" date="2017-05" db="EMBL/GenBank/DDBJ databases">
        <title>Complete and WGS of Bordetella genogroups.</title>
        <authorList>
            <person name="Spilker T."/>
            <person name="Lipuma J."/>
        </authorList>
    </citation>
    <scope>NUCLEOTIDE SEQUENCE [LARGE SCALE GENOMIC DNA]</scope>
    <source>
        <strain evidence="4">AU8856</strain>
    </source>
</reference>
<proteinExistence type="inferred from homology"/>
<dbReference type="NCBIfam" id="NF005559">
    <property type="entry name" value="PRK07231.1"/>
    <property type="match status" value="1"/>
</dbReference>
<dbReference type="RefSeq" id="WP_094840490.1">
    <property type="nucleotide sequence ID" value="NZ_NEVS01000001.1"/>
</dbReference>
<dbReference type="PANTHER" id="PTHR24321:SF15">
    <property type="entry name" value="OXIDOREDUCTASE UCPA"/>
    <property type="match status" value="1"/>
</dbReference>
<name>A0A261UZH4_9BORD</name>
<evidence type="ECO:0000313" key="3">
    <source>
        <dbReference type="EMBL" id="OZI67298.1"/>
    </source>
</evidence>
<dbReference type="AlphaFoldDB" id="A0A261UZH4"/>
<dbReference type="PANTHER" id="PTHR24321">
    <property type="entry name" value="DEHYDROGENASES, SHORT CHAIN"/>
    <property type="match status" value="1"/>
</dbReference>
<dbReference type="InterPro" id="IPR020904">
    <property type="entry name" value="Sc_DH/Rdtase_CS"/>
</dbReference>
<evidence type="ECO:0000256" key="2">
    <source>
        <dbReference type="ARBA" id="ARBA00023002"/>
    </source>
</evidence>
<sequence>MSGRLSGKVAVVFGAGSIGPGWGNGKASAVKYAREGARVVVIDIKLAAASETAAIIDGEGGQAQALECDVTDQAQVAELVPAIIRGHGRIDILHNNVGAPIMGSIEDIPIADWDRAQDLNLRGTFLTCRAVLPHMKENRGGVITNISSIAAIRHTGYPYAAYCASKAGLNQLTVSIALEYAPFGIRANTIMPGMMDTPHIYQAIAGQYENDRQAMVAQRSALCPMGRMGTGWDVANAAAFLASDEAAYITGVNLPVDGGITCRI</sequence>